<keyword evidence="6" id="KW-1035">Host cytoplasm</keyword>
<evidence type="ECO:0000256" key="9">
    <source>
        <dbReference type="ARBA" id="ARBA00066165"/>
    </source>
</evidence>
<comment type="subunit">
    <text evidence="9">Interacts with host FBXW7; leading to FBXW7 autoubiquitination and subsequent degradation.</text>
</comment>
<name>A0AAD7UQA7_9STRA</name>
<dbReference type="PANTHER" id="PTHR10657:SF4">
    <property type="entry name" value="PEPTIDYL-PROLYL CIS-TRANS ISOMERASE-RELATED"/>
    <property type="match status" value="1"/>
</dbReference>
<dbReference type="Gene3D" id="3.10.50.40">
    <property type="match status" value="1"/>
</dbReference>
<evidence type="ECO:0000256" key="7">
    <source>
        <dbReference type="ARBA" id="ARBA00023235"/>
    </source>
</evidence>
<evidence type="ECO:0000256" key="1">
    <source>
        <dbReference type="ARBA" id="ARBA00000971"/>
    </source>
</evidence>
<comment type="function">
    <text evidence="8">Peptidyl-prolyl cis/trans isomerase (PPIase) that acts as a key virulence factor by promoting host leukocyte transformation. Binds to and isomerizes specific phosphorylated Ser/Thr-Pro (pSer/Thr-Pro) motifs in a subset of proteins, resulting in conformational changes in the proteins. Promotes host leukocyte transformation by binding to phosphorylated host FBXW7, disrupting dimerization and promoting FBXW7 autoubiquitination and subsequent degradation. Degradation of host FBXW7, leads to stabilization of JUN, which promotes cell transformation.</text>
</comment>
<keyword evidence="5 10" id="KW-0697">Rotamase</keyword>
<dbReference type="PROSITE" id="PS01096">
    <property type="entry name" value="PPIC_PPIASE_1"/>
    <property type="match status" value="1"/>
</dbReference>
<dbReference type="InterPro" id="IPR046357">
    <property type="entry name" value="PPIase_dom_sf"/>
</dbReference>
<evidence type="ECO:0000256" key="11">
    <source>
        <dbReference type="RuleBase" id="RU363014"/>
    </source>
</evidence>
<keyword evidence="7 10" id="KW-0413">Isomerase</keyword>
<evidence type="ECO:0000256" key="6">
    <source>
        <dbReference type="ARBA" id="ARBA00023200"/>
    </source>
</evidence>
<dbReference type="FunFam" id="3.10.50.40:FF:000010">
    <property type="entry name" value="Peptidyl-prolyl cis-trans isomerase Pin1"/>
    <property type="match status" value="1"/>
</dbReference>
<comment type="catalytic activity">
    <reaction evidence="1 11">
        <text>[protein]-peptidylproline (omega=180) = [protein]-peptidylproline (omega=0)</text>
        <dbReference type="Rhea" id="RHEA:16237"/>
        <dbReference type="Rhea" id="RHEA-COMP:10747"/>
        <dbReference type="Rhea" id="RHEA-COMP:10748"/>
        <dbReference type="ChEBI" id="CHEBI:83833"/>
        <dbReference type="ChEBI" id="CHEBI:83834"/>
        <dbReference type="EC" id="5.2.1.8"/>
    </reaction>
</comment>
<dbReference type="GO" id="GO:0005634">
    <property type="term" value="C:nucleus"/>
    <property type="evidence" value="ECO:0007669"/>
    <property type="project" value="TreeGrafter"/>
</dbReference>
<dbReference type="PANTHER" id="PTHR10657">
    <property type="entry name" value="PEPTIDYL-PROLYL CIS-TRANS ISOMERASE"/>
    <property type="match status" value="1"/>
</dbReference>
<dbReference type="GO" id="GO:0030430">
    <property type="term" value="C:host cell cytoplasm"/>
    <property type="evidence" value="ECO:0007669"/>
    <property type="project" value="UniProtKB-SubCell"/>
</dbReference>
<dbReference type="InterPro" id="IPR051370">
    <property type="entry name" value="PPIase_Pin1"/>
</dbReference>
<dbReference type="GO" id="GO:0042025">
    <property type="term" value="C:host cell nucleus"/>
    <property type="evidence" value="ECO:0007669"/>
    <property type="project" value="UniProtKB-SubCell"/>
</dbReference>
<dbReference type="AlphaFoldDB" id="A0AAD7UQA7"/>
<dbReference type="Pfam" id="PF00639">
    <property type="entry name" value="Rotamase"/>
    <property type="match status" value="1"/>
</dbReference>
<feature type="domain" description="PpiC" evidence="13">
    <location>
        <begin position="120"/>
        <end position="236"/>
    </location>
</feature>
<dbReference type="EC" id="5.2.1.8" evidence="11"/>
<feature type="region of interest" description="Disordered" evidence="12">
    <location>
        <begin position="45"/>
        <end position="103"/>
    </location>
</feature>
<evidence type="ECO:0000256" key="2">
    <source>
        <dbReference type="ARBA" id="ARBA00004147"/>
    </source>
</evidence>
<comment type="caution">
    <text evidence="14">The sequence shown here is derived from an EMBL/GenBank/DDBJ whole genome shotgun (WGS) entry which is preliminary data.</text>
</comment>
<dbReference type="GO" id="GO:0003755">
    <property type="term" value="F:peptidyl-prolyl cis-trans isomerase activity"/>
    <property type="evidence" value="ECO:0007669"/>
    <property type="project" value="UniProtKB-UniRule"/>
</dbReference>
<keyword evidence="4" id="KW-1048">Host nucleus</keyword>
<comment type="subcellular location">
    <subcellularLocation>
        <location evidence="3">Host cytoplasm</location>
    </subcellularLocation>
    <subcellularLocation>
        <location evidence="2">Host nucleus</location>
    </subcellularLocation>
</comment>
<gene>
    <name evidence="14" type="ORF">CTAYLR_000869</name>
</gene>
<evidence type="ECO:0000256" key="5">
    <source>
        <dbReference type="ARBA" id="ARBA00023110"/>
    </source>
</evidence>
<evidence type="ECO:0000256" key="8">
    <source>
        <dbReference type="ARBA" id="ARBA00054022"/>
    </source>
</evidence>
<dbReference type="SUPFAM" id="SSF54534">
    <property type="entry name" value="FKBP-like"/>
    <property type="match status" value="1"/>
</dbReference>
<evidence type="ECO:0000256" key="4">
    <source>
        <dbReference type="ARBA" id="ARBA00022562"/>
    </source>
</evidence>
<accession>A0AAD7UQA7</accession>
<evidence type="ECO:0000313" key="15">
    <source>
        <dbReference type="Proteomes" id="UP001230188"/>
    </source>
</evidence>
<dbReference type="GO" id="GO:0005829">
    <property type="term" value="C:cytosol"/>
    <property type="evidence" value="ECO:0007669"/>
    <property type="project" value="TreeGrafter"/>
</dbReference>
<reference evidence="14" key="1">
    <citation type="submission" date="2023-01" db="EMBL/GenBank/DDBJ databases">
        <title>Metagenome sequencing of chrysophaentin producing Chrysophaeum taylorii.</title>
        <authorList>
            <person name="Davison J."/>
            <person name="Bewley C."/>
        </authorList>
    </citation>
    <scope>NUCLEOTIDE SEQUENCE</scope>
    <source>
        <strain evidence="14">NIES-1699</strain>
    </source>
</reference>
<evidence type="ECO:0000256" key="12">
    <source>
        <dbReference type="SAM" id="MobiDB-lite"/>
    </source>
</evidence>
<keyword evidence="15" id="KW-1185">Reference proteome</keyword>
<dbReference type="InterPro" id="IPR023058">
    <property type="entry name" value="PPIase_PpiC_CS"/>
</dbReference>
<protein>
    <recommendedName>
        <fullName evidence="11">Peptidyl-prolyl cis-trans isomerase</fullName>
        <ecNumber evidence="11">5.2.1.8</ecNumber>
    </recommendedName>
</protein>
<evidence type="ECO:0000256" key="10">
    <source>
        <dbReference type="PROSITE-ProRule" id="PRU00278"/>
    </source>
</evidence>
<evidence type="ECO:0000313" key="14">
    <source>
        <dbReference type="EMBL" id="KAJ8614482.1"/>
    </source>
</evidence>
<dbReference type="Proteomes" id="UP001230188">
    <property type="component" value="Unassembled WGS sequence"/>
</dbReference>
<dbReference type="InterPro" id="IPR000297">
    <property type="entry name" value="PPIase_PpiC"/>
</dbReference>
<proteinExistence type="predicted"/>
<evidence type="ECO:0000256" key="3">
    <source>
        <dbReference type="ARBA" id="ARBA00004192"/>
    </source>
</evidence>
<organism evidence="14 15">
    <name type="scientific">Chrysophaeum taylorii</name>
    <dbReference type="NCBI Taxonomy" id="2483200"/>
    <lineage>
        <taxon>Eukaryota</taxon>
        <taxon>Sar</taxon>
        <taxon>Stramenopiles</taxon>
        <taxon>Ochrophyta</taxon>
        <taxon>Pelagophyceae</taxon>
        <taxon>Pelagomonadales</taxon>
        <taxon>Pelagomonadaceae</taxon>
        <taxon>Chrysophaeum</taxon>
    </lineage>
</organism>
<dbReference type="EMBL" id="JAQMWT010000005">
    <property type="protein sequence ID" value="KAJ8614482.1"/>
    <property type="molecule type" value="Genomic_DNA"/>
</dbReference>
<dbReference type="PROSITE" id="PS50198">
    <property type="entry name" value="PPIC_PPIASE_2"/>
    <property type="match status" value="1"/>
</dbReference>
<evidence type="ECO:0000259" key="13">
    <source>
        <dbReference type="PROSITE" id="PS50198"/>
    </source>
</evidence>
<sequence>MAATLERFVKATTFYGARAGYVYKLGTEGLGYYLEDARRAALRKFEGEEGPDIPTIAPPRELVATTDKNSPADPRPKPSWDPYADLPAPKKPKTEPVRTAAAVEPSKQPVRVFAPGLFKIEQVRCLHIVRKHAKSRNPTSWRAPATKITRTLDDAIKDLRAFRDSLLAASDRRALFEDLAKTRSECSSAKRGGDLGFFKRGKMNLAFEQAAFNLEIGDLSNIVTTSSGVHLILRIG</sequence>